<name>A0A150WHZ4_BDEBC</name>
<dbReference type="GO" id="GO:0008713">
    <property type="term" value="F:ADP-heptose-lipopolysaccharide heptosyltransferase activity"/>
    <property type="evidence" value="ECO:0007669"/>
    <property type="project" value="TreeGrafter"/>
</dbReference>
<dbReference type="CDD" id="cd03789">
    <property type="entry name" value="GT9_LPS_heptosyltransferase"/>
    <property type="match status" value="1"/>
</dbReference>
<dbReference type="AlphaFoldDB" id="A0A150WHZ4"/>
<keyword evidence="1" id="KW-0328">Glycosyltransferase</keyword>
<dbReference type="RefSeq" id="WP_063243692.1">
    <property type="nucleotide sequence ID" value="NZ_LUKF01000014.1"/>
</dbReference>
<dbReference type="PANTHER" id="PTHR30160">
    <property type="entry name" value="TETRAACYLDISACCHARIDE 4'-KINASE-RELATED"/>
    <property type="match status" value="1"/>
</dbReference>
<dbReference type="EMBL" id="LUKF01000014">
    <property type="protein sequence ID" value="KYG63331.1"/>
    <property type="molecule type" value="Genomic_DNA"/>
</dbReference>
<gene>
    <name evidence="3" type="ORF">AZI85_04675</name>
</gene>
<evidence type="ECO:0000256" key="2">
    <source>
        <dbReference type="ARBA" id="ARBA00022679"/>
    </source>
</evidence>
<accession>A0A150WHZ4</accession>
<comment type="caution">
    <text evidence="3">The sequence shown here is derived from an EMBL/GenBank/DDBJ whole genome shotgun (WGS) entry which is preliminary data.</text>
</comment>
<dbReference type="InterPro" id="IPR002201">
    <property type="entry name" value="Glyco_trans_9"/>
</dbReference>
<organism evidence="3 4">
    <name type="scientific">Bdellovibrio bacteriovorus</name>
    <dbReference type="NCBI Taxonomy" id="959"/>
    <lineage>
        <taxon>Bacteria</taxon>
        <taxon>Pseudomonadati</taxon>
        <taxon>Bdellovibrionota</taxon>
        <taxon>Bdellovibrionia</taxon>
        <taxon>Bdellovibrionales</taxon>
        <taxon>Pseudobdellovibrionaceae</taxon>
        <taxon>Bdellovibrio</taxon>
    </lineage>
</organism>
<keyword evidence="2" id="KW-0808">Transferase</keyword>
<evidence type="ECO:0000256" key="1">
    <source>
        <dbReference type="ARBA" id="ARBA00022676"/>
    </source>
</evidence>
<evidence type="ECO:0000313" key="4">
    <source>
        <dbReference type="Proteomes" id="UP000075391"/>
    </source>
</evidence>
<dbReference type="PANTHER" id="PTHR30160:SF1">
    <property type="entry name" value="LIPOPOLYSACCHARIDE 1,2-N-ACETYLGLUCOSAMINETRANSFERASE-RELATED"/>
    <property type="match status" value="1"/>
</dbReference>
<dbReference type="SUPFAM" id="SSF53756">
    <property type="entry name" value="UDP-Glycosyltransferase/glycogen phosphorylase"/>
    <property type="match status" value="1"/>
</dbReference>
<dbReference type="GO" id="GO:0009244">
    <property type="term" value="P:lipopolysaccharide core region biosynthetic process"/>
    <property type="evidence" value="ECO:0007669"/>
    <property type="project" value="TreeGrafter"/>
</dbReference>
<evidence type="ECO:0000313" key="3">
    <source>
        <dbReference type="EMBL" id="KYG63331.1"/>
    </source>
</evidence>
<sequence>MKILVLQLARLGDIYMSWPAMRALRRAHPEAEIHFLTRPRFEGAIEGLTAIDKHLSLPVSSILAPLVQENADIEAAMATLNESVDALRDENYDWIVNLTFSPASSYLTHAITGPTATVTGYTRYNDGTLCLPDEVSSYFYAQVGIDKPNRVHVVDVIASMLNLEYIEADFAAPQVGDFAAALPETYLVLHVGASEKQKSLSPENWAKVLKPLAATQIPIVLIGAAGEAGLAEEIQAHAIENEFVNLVGQTKISDIFAILQDAELLIGCDSAPIHMASLTDTPTFNVSIGEVNYWETGPKSTLGFIYRAENEQSLNATRVGECILGLLQGQAAPELITRAAGLVSYEKNETANERFQWDLVQALYLGAAYPLADRMEILQGATQLADINKFAIEQIRLIPEKGLQNVGPFLDRAEEVIESISRMVPELSPLISWYQAEKVRVGPGTLEEICTAALDVHERLARHVHAYVPQEALIEQEQERKEVCDGTL</sequence>
<dbReference type="Gene3D" id="3.40.50.2000">
    <property type="entry name" value="Glycogen Phosphorylase B"/>
    <property type="match status" value="2"/>
</dbReference>
<dbReference type="OrthoDB" id="9797795at2"/>
<reference evidence="3 4" key="1">
    <citation type="submission" date="2016-03" db="EMBL/GenBank/DDBJ databases">
        <authorList>
            <person name="Ploux O."/>
        </authorList>
    </citation>
    <scope>NUCLEOTIDE SEQUENCE [LARGE SCALE GENOMIC DNA]</scope>
    <source>
        <strain evidence="3 4">BER2</strain>
    </source>
</reference>
<dbReference type="GO" id="GO:0005829">
    <property type="term" value="C:cytosol"/>
    <property type="evidence" value="ECO:0007669"/>
    <property type="project" value="TreeGrafter"/>
</dbReference>
<dbReference type="Proteomes" id="UP000075391">
    <property type="component" value="Unassembled WGS sequence"/>
</dbReference>
<dbReference type="InterPro" id="IPR051199">
    <property type="entry name" value="LPS_LOS_Heptosyltrfase"/>
</dbReference>
<proteinExistence type="predicted"/>
<dbReference type="Pfam" id="PF01075">
    <property type="entry name" value="Glyco_transf_9"/>
    <property type="match status" value="1"/>
</dbReference>
<protein>
    <submittedName>
        <fullName evidence="3">Lipopolysaccharide biosynthesis protein</fullName>
    </submittedName>
</protein>